<dbReference type="SUPFAM" id="SSF53098">
    <property type="entry name" value="Ribonuclease H-like"/>
    <property type="match status" value="2"/>
</dbReference>
<dbReference type="InterPro" id="IPR014811">
    <property type="entry name" value="ArgoL1"/>
</dbReference>
<dbReference type="Gene3D" id="2.170.260.10">
    <property type="entry name" value="paz domain"/>
    <property type="match status" value="1"/>
</dbReference>
<dbReference type="Gene3D" id="3.40.50.2300">
    <property type="match status" value="1"/>
</dbReference>
<dbReference type="OrthoDB" id="10252740at2759"/>
<dbReference type="SUPFAM" id="SSF101690">
    <property type="entry name" value="PAZ domain"/>
    <property type="match status" value="1"/>
</dbReference>
<dbReference type="CDD" id="cd02846">
    <property type="entry name" value="PAZ_argonaute_like"/>
    <property type="match status" value="1"/>
</dbReference>
<dbReference type="PANTHER" id="PTHR22891">
    <property type="entry name" value="EUKARYOTIC TRANSLATION INITIATION FACTOR 2C"/>
    <property type="match status" value="1"/>
</dbReference>
<dbReference type="SMART" id="SM01163">
    <property type="entry name" value="DUF1785"/>
    <property type="match status" value="1"/>
</dbReference>
<dbReference type="Gene3D" id="3.30.420.10">
    <property type="entry name" value="Ribonuclease H-like superfamily/Ribonuclease H"/>
    <property type="match status" value="1"/>
</dbReference>
<proteinExistence type="predicted"/>
<dbReference type="InterPro" id="IPR032472">
    <property type="entry name" value="ArgoL2"/>
</dbReference>
<dbReference type="GO" id="GO:0003723">
    <property type="term" value="F:RNA binding"/>
    <property type="evidence" value="ECO:0007669"/>
    <property type="project" value="InterPro"/>
</dbReference>
<reference evidence="3" key="1">
    <citation type="submission" date="2022-07" db="EMBL/GenBank/DDBJ databases">
        <authorList>
            <person name="Trinca V."/>
            <person name="Uliana J.V.C."/>
            <person name="Torres T.T."/>
            <person name="Ward R.J."/>
            <person name="Monesi N."/>
        </authorList>
    </citation>
    <scope>NUCLEOTIDE SEQUENCE</scope>
    <source>
        <strain evidence="3">HSMRA1968</strain>
        <tissue evidence="3">Whole embryos</tissue>
    </source>
</reference>
<dbReference type="Pfam" id="PF16488">
    <property type="entry name" value="ArgoL2"/>
    <property type="match status" value="1"/>
</dbReference>
<dbReference type="PROSITE" id="PS50821">
    <property type="entry name" value="PAZ"/>
    <property type="match status" value="1"/>
</dbReference>
<evidence type="ECO:0000259" key="2">
    <source>
        <dbReference type="PROSITE" id="PS50822"/>
    </source>
</evidence>
<dbReference type="EMBL" id="WJQU01000002">
    <property type="protein sequence ID" value="KAJ6641425.1"/>
    <property type="molecule type" value="Genomic_DNA"/>
</dbReference>
<dbReference type="GO" id="GO:0004521">
    <property type="term" value="F:RNA endonuclease activity"/>
    <property type="evidence" value="ECO:0007669"/>
    <property type="project" value="UniProtKB-ARBA"/>
</dbReference>
<dbReference type="InterPro" id="IPR036085">
    <property type="entry name" value="PAZ_dom_sf"/>
</dbReference>
<accession>A0A9Q0S2S0</accession>
<dbReference type="Pfam" id="PF08699">
    <property type="entry name" value="ArgoL1"/>
    <property type="match status" value="1"/>
</dbReference>
<feature type="domain" description="Piwi" evidence="2">
    <location>
        <begin position="394"/>
        <end position="724"/>
    </location>
</feature>
<dbReference type="Pfam" id="PF02170">
    <property type="entry name" value="PAZ"/>
    <property type="match status" value="1"/>
</dbReference>
<keyword evidence="4" id="KW-1185">Reference proteome</keyword>
<name>A0A9Q0S2S0_9DIPT</name>
<organism evidence="3 4">
    <name type="scientific">Pseudolycoriella hygida</name>
    <dbReference type="NCBI Taxonomy" id="35572"/>
    <lineage>
        <taxon>Eukaryota</taxon>
        <taxon>Metazoa</taxon>
        <taxon>Ecdysozoa</taxon>
        <taxon>Arthropoda</taxon>
        <taxon>Hexapoda</taxon>
        <taxon>Insecta</taxon>
        <taxon>Pterygota</taxon>
        <taxon>Neoptera</taxon>
        <taxon>Endopterygota</taxon>
        <taxon>Diptera</taxon>
        <taxon>Nematocera</taxon>
        <taxon>Sciaroidea</taxon>
        <taxon>Sciaridae</taxon>
        <taxon>Pseudolycoriella</taxon>
    </lineage>
</organism>
<dbReference type="Pfam" id="PF02171">
    <property type="entry name" value="Piwi"/>
    <property type="match status" value="1"/>
</dbReference>
<protein>
    <submittedName>
        <fullName evidence="3">Protein argonaute-2</fullName>
    </submittedName>
</protein>
<dbReference type="InterPro" id="IPR003100">
    <property type="entry name" value="PAZ_dom"/>
</dbReference>
<evidence type="ECO:0000313" key="4">
    <source>
        <dbReference type="Proteomes" id="UP001151699"/>
    </source>
</evidence>
<evidence type="ECO:0000313" key="3">
    <source>
        <dbReference type="EMBL" id="KAJ6641425.1"/>
    </source>
</evidence>
<feature type="domain" description="PAZ" evidence="1">
    <location>
        <begin position="121"/>
        <end position="230"/>
    </location>
</feature>
<dbReference type="GO" id="GO:0034587">
    <property type="term" value="P:piRNA processing"/>
    <property type="evidence" value="ECO:0007669"/>
    <property type="project" value="UniProtKB-ARBA"/>
</dbReference>
<dbReference type="GO" id="GO:0005737">
    <property type="term" value="C:cytoplasm"/>
    <property type="evidence" value="ECO:0007669"/>
    <property type="project" value="UniProtKB-ARBA"/>
</dbReference>
<feature type="non-terminal residue" evidence="3">
    <location>
        <position position="1"/>
    </location>
</feature>
<dbReference type="AlphaFoldDB" id="A0A9Q0S2S0"/>
<dbReference type="InterPro" id="IPR003165">
    <property type="entry name" value="Piwi"/>
</dbReference>
<comment type="caution">
    <text evidence="3">The sequence shown here is derived from an EMBL/GenBank/DDBJ whole genome shotgun (WGS) entry which is preliminary data.</text>
</comment>
<dbReference type="InterPro" id="IPR036397">
    <property type="entry name" value="RNaseH_sf"/>
</dbReference>
<sequence>MHPETGHERSYTIEIVPARNTEIPIKRLLSNYQNHPHNDDDEQMKRAMQAVEVILKAAFHQDHLHTGIQGGRSFYLPIANRPYLGDFSELWLGLFQSLVLGEVAFLNVDVNHKAFPKRYGSLVDLLRDMRMNIDPSRGIHRDVEFALAKHLGGLEICYNGKGQKRIYKFVEIARKPNDVKFILENGQETSVLQYFQSIGRHIEYPNLPCIRLGNTIKSHIVPMEFCSIPDRQVINKKCTKNQTSAIIKQAATSTDDRKAKIMELIRKISHNQSPVIRGFGMQVGSDFEKVPIRQLEAPKLVYGGNKTVQPQTGVWRGENMQFLMPKTRVQWAILNTNDKTSRIELKELAEKLQQYSVPTGLQLAAKPVTIQSYGETHKIEAFLHKVGQGQQIHIVFVVIPASGSNYSKIKQMAEINYGVLTQCIKSGTVLRKRKESSTISNILLKVNAKLNGTNHKLQASPILTAAPGKVMVIGADVTHPSPEQRSIPSIVGVAASHDHNAFCYNMCWRLQAPKLEIIQDFKEICKNHLKIFKQKNGAFPEKILYYRDGVSEGQFDEVMAVEKRAMSEACREVEQGYDKKVGAKISDDFQKKESKTGPTRPGNNNVPAGTVVDTVIIRPMENNFFLVSHQSIQGVAKPTKYCILLDQANYSTNDLQSLTFNVRVLNFYYLISHPFFIQQILGLTFELCLSFQLCHMFARCNRSVSYPAPTYYAHLVAARGKVYI</sequence>
<dbReference type="InterPro" id="IPR012337">
    <property type="entry name" value="RNaseH-like_sf"/>
</dbReference>
<dbReference type="PROSITE" id="PS50822">
    <property type="entry name" value="PIWI"/>
    <property type="match status" value="1"/>
</dbReference>
<dbReference type="SMART" id="SM00950">
    <property type="entry name" value="Piwi"/>
    <property type="match status" value="1"/>
</dbReference>
<dbReference type="GO" id="GO:0035194">
    <property type="term" value="P:regulatory ncRNA-mediated post-transcriptional gene silencing"/>
    <property type="evidence" value="ECO:0007669"/>
    <property type="project" value="UniProtKB-ARBA"/>
</dbReference>
<dbReference type="Proteomes" id="UP001151699">
    <property type="component" value="Chromosome B"/>
</dbReference>
<evidence type="ECO:0000259" key="1">
    <source>
        <dbReference type="PROSITE" id="PS50821"/>
    </source>
</evidence>
<gene>
    <name evidence="3" type="primary">AGO2_4</name>
    <name evidence="3" type="ORF">Bhyg_06364</name>
</gene>